<proteinExistence type="predicted"/>
<dbReference type="EMBL" id="GBRH01190846">
    <property type="protein sequence ID" value="JAE07050.1"/>
    <property type="molecule type" value="Transcribed_RNA"/>
</dbReference>
<evidence type="ECO:0000313" key="1">
    <source>
        <dbReference type="EMBL" id="JAE07050.1"/>
    </source>
</evidence>
<accession>A0A0A9F206</accession>
<protein>
    <submittedName>
        <fullName evidence="1">Uncharacterized protein</fullName>
    </submittedName>
</protein>
<reference evidence="1" key="1">
    <citation type="submission" date="2014-09" db="EMBL/GenBank/DDBJ databases">
        <authorList>
            <person name="Magalhaes I.L.F."/>
            <person name="Oliveira U."/>
            <person name="Santos F.R."/>
            <person name="Vidigal T.H.D.A."/>
            <person name="Brescovit A.D."/>
            <person name="Santos A.J."/>
        </authorList>
    </citation>
    <scope>NUCLEOTIDE SEQUENCE</scope>
    <source>
        <tissue evidence="1">Shoot tissue taken approximately 20 cm above the soil surface</tissue>
    </source>
</reference>
<sequence length="61" mass="7176">MPMYGMKYDDKKKEDQRLVIARRQLEMARTVGAVTSLIGMYYFETYLNKSERIPPLLPGYV</sequence>
<name>A0A0A9F206_ARUDO</name>
<organism evidence="1">
    <name type="scientific">Arundo donax</name>
    <name type="common">Giant reed</name>
    <name type="synonym">Donax arundinaceus</name>
    <dbReference type="NCBI Taxonomy" id="35708"/>
    <lineage>
        <taxon>Eukaryota</taxon>
        <taxon>Viridiplantae</taxon>
        <taxon>Streptophyta</taxon>
        <taxon>Embryophyta</taxon>
        <taxon>Tracheophyta</taxon>
        <taxon>Spermatophyta</taxon>
        <taxon>Magnoliopsida</taxon>
        <taxon>Liliopsida</taxon>
        <taxon>Poales</taxon>
        <taxon>Poaceae</taxon>
        <taxon>PACMAD clade</taxon>
        <taxon>Arundinoideae</taxon>
        <taxon>Arundineae</taxon>
        <taxon>Arundo</taxon>
    </lineage>
</organism>
<dbReference type="AlphaFoldDB" id="A0A0A9F206"/>
<reference evidence="1" key="2">
    <citation type="journal article" date="2015" name="Data Brief">
        <title>Shoot transcriptome of the giant reed, Arundo donax.</title>
        <authorList>
            <person name="Barrero R.A."/>
            <person name="Guerrero F.D."/>
            <person name="Moolhuijzen P."/>
            <person name="Goolsby J.A."/>
            <person name="Tidwell J."/>
            <person name="Bellgard S.E."/>
            <person name="Bellgard M.I."/>
        </authorList>
    </citation>
    <scope>NUCLEOTIDE SEQUENCE</scope>
    <source>
        <tissue evidence="1">Shoot tissue taken approximately 20 cm above the soil surface</tissue>
    </source>
</reference>